<name>A0A1T5EE14_9SPHI</name>
<gene>
    <name evidence="2" type="ORF">SAMN05660841_02504</name>
</gene>
<dbReference type="SUPFAM" id="SSF54593">
    <property type="entry name" value="Glyoxalase/Bleomycin resistance protein/Dihydroxybiphenyl dioxygenase"/>
    <property type="match status" value="1"/>
</dbReference>
<dbReference type="AlphaFoldDB" id="A0A1T5EE14"/>
<keyword evidence="2" id="KW-0560">Oxidoreductase</keyword>
<dbReference type="PROSITE" id="PS51819">
    <property type="entry name" value="VOC"/>
    <property type="match status" value="1"/>
</dbReference>
<reference evidence="3" key="1">
    <citation type="submission" date="2017-02" db="EMBL/GenBank/DDBJ databases">
        <authorList>
            <person name="Varghese N."/>
            <person name="Submissions S."/>
        </authorList>
    </citation>
    <scope>NUCLEOTIDE SEQUENCE [LARGE SCALE GENOMIC DNA]</scope>
    <source>
        <strain evidence="3">DSM 24091</strain>
    </source>
</reference>
<dbReference type="InterPro" id="IPR037523">
    <property type="entry name" value="VOC_core"/>
</dbReference>
<evidence type="ECO:0000313" key="2">
    <source>
        <dbReference type="EMBL" id="SKB82171.1"/>
    </source>
</evidence>
<keyword evidence="3" id="KW-1185">Reference proteome</keyword>
<dbReference type="Gene3D" id="3.10.180.10">
    <property type="entry name" value="2,3-Dihydroxybiphenyl 1,2-Dioxygenase, domain 1"/>
    <property type="match status" value="1"/>
</dbReference>
<dbReference type="InterPro" id="IPR004360">
    <property type="entry name" value="Glyas_Fos-R_dOase_dom"/>
</dbReference>
<dbReference type="STRING" id="1513896.SAMN05660841_02504"/>
<organism evidence="2 3">
    <name type="scientific">Sphingobacterium nematocida</name>
    <dbReference type="NCBI Taxonomy" id="1513896"/>
    <lineage>
        <taxon>Bacteria</taxon>
        <taxon>Pseudomonadati</taxon>
        <taxon>Bacteroidota</taxon>
        <taxon>Sphingobacteriia</taxon>
        <taxon>Sphingobacteriales</taxon>
        <taxon>Sphingobacteriaceae</taxon>
        <taxon>Sphingobacterium</taxon>
    </lineage>
</organism>
<dbReference type="Proteomes" id="UP000190150">
    <property type="component" value="Unassembled WGS sequence"/>
</dbReference>
<proteinExistence type="predicted"/>
<evidence type="ECO:0000313" key="3">
    <source>
        <dbReference type="Proteomes" id="UP000190150"/>
    </source>
</evidence>
<evidence type="ECO:0000259" key="1">
    <source>
        <dbReference type="PROSITE" id="PS51819"/>
    </source>
</evidence>
<dbReference type="RefSeq" id="WP_079643417.1">
    <property type="nucleotide sequence ID" value="NZ_FUZF01000011.1"/>
</dbReference>
<protein>
    <submittedName>
        <fullName evidence="2">Catechol 2,3-dioxygenase</fullName>
    </submittedName>
</protein>
<dbReference type="Pfam" id="PF00903">
    <property type="entry name" value="Glyoxalase"/>
    <property type="match status" value="1"/>
</dbReference>
<dbReference type="OrthoDB" id="9795618at2"/>
<accession>A0A1T5EE14</accession>
<keyword evidence="2" id="KW-0223">Dioxygenase</keyword>
<sequence length="129" mass="15265">MTKLDPMIAVKDVEVSAEWYRNIFGFNIVHDGDHFSVLTNKDNEIVLCLHAWERDGHPTMKDQSLTAGNGLLLYFRTSDWKKVKRNLEEIEWTVEEEIHLNKNSRRQEFSFRDPDGYFITVTEFHIYEG</sequence>
<dbReference type="CDD" id="cd06587">
    <property type="entry name" value="VOC"/>
    <property type="match status" value="1"/>
</dbReference>
<dbReference type="EMBL" id="FUZF01000011">
    <property type="protein sequence ID" value="SKB82171.1"/>
    <property type="molecule type" value="Genomic_DNA"/>
</dbReference>
<feature type="domain" description="VOC" evidence="1">
    <location>
        <begin position="1"/>
        <end position="124"/>
    </location>
</feature>
<dbReference type="InterPro" id="IPR029068">
    <property type="entry name" value="Glyas_Bleomycin-R_OHBP_Dase"/>
</dbReference>
<dbReference type="GO" id="GO:0051213">
    <property type="term" value="F:dioxygenase activity"/>
    <property type="evidence" value="ECO:0007669"/>
    <property type="project" value="UniProtKB-KW"/>
</dbReference>